<dbReference type="Proteomes" id="UP000295500">
    <property type="component" value="Unassembled WGS sequence"/>
</dbReference>
<dbReference type="PANTHER" id="PTHR40101:SF1">
    <property type="entry name" value="4FE-4S DOMAIN-CONTAINING PROTEIN"/>
    <property type="match status" value="1"/>
</dbReference>
<dbReference type="AlphaFoldDB" id="A0A4R6QCC8"/>
<dbReference type="PANTHER" id="PTHR40101">
    <property type="entry name" value="CONSERVED PROTEIN"/>
    <property type="match status" value="1"/>
</dbReference>
<dbReference type="EMBL" id="SNXO01000005">
    <property type="protein sequence ID" value="TDP59009.1"/>
    <property type="molecule type" value="Genomic_DNA"/>
</dbReference>
<accession>A0A4R6QCC8</accession>
<dbReference type="RefSeq" id="WP_133527833.1">
    <property type="nucleotide sequence ID" value="NZ_SNXO01000005.1"/>
</dbReference>
<gene>
    <name evidence="2" type="ORF">EV211_10579</name>
</gene>
<evidence type="ECO:0000313" key="3">
    <source>
        <dbReference type="Proteomes" id="UP000295500"/>
    </source>
</evidence>
<dbReference type="InterPro" id="IPR019224">
    <property type="entry name" value="DUF2148"/>
</dbReference>
<comment type="caution">
    <text evidence="2">The sequence shown here is derived from an EMBL/GenBank/DDBJ whole genome shotgun (WGS) entry which is preliminary data.</text>
</comment>
<feature type="domain" description="DUF2148" evidence="1">
    <location>
        <begin position="109"/>
        <end position="175"/>
    </location>
</feature>
<reference evidence="2 3" key="1">
    <citation type="submission" date="2019-03" db="EMBL/GenBank/DDBJ databases">
        <title>Genomic Encyclopedia of Type Strains, Phase IV (KMG-IV): sequencing the most valuable type-strain genomes for metagenomic binning, comparative biology and taxonomic classification.</title>
        <authorList>
            <person name="Goeker M."/>
        </authorList>
    </citation>
    <scope>NUCLEOTIDE SEQUENCE [LARGE SCALE GENOMIC DNA]</scope>
    <source>
        <strain evidence="2 3">DSM 28287</strain>
    </source>
</reference>
<keyword evidence="3" id="KW-1185">Reference proteome</keyword>
<dbReference type="Pfam" id="PF09918">
    <property type="entry name" value="DUF2148"/>
    <property type="match status" value="1"/>
</dbReference>
<name>A0A4R6QCC8_9FIRM</name>
<proteinExistence type="predicted"/>
<organism evidence="2 3">
    <name type="scientific">Aminicella lysinilytica</name>
    <dbReference type="NCBI Taxonomy" id="433323"/>
    <lineage>
        <taxon>Bacteria</taxon>
        <taxon>Bacillati</taxon>
        <taxon>Bacillota</taxon>
        <taxon>Clostridia</taxon>
        <taxon>Peptostreptococcales</taxon>
        <taxon>Anaerovoracaceae</taxon>
        <taxon>Aminicella</taxon>
    </lineage>
</organism>
<protein>
    <submittedName>
        <fullName evidence="2">Putative ferredoxin-like protein</fullName>
    </submittedName>
</protein>
<dbReference type="OrthoDB" id="5505478at2"/>
<evidence type="ECO:0000259" key="1">
    <source>
        <dbReference type="Pfam" id="PF09918"/>
    </source>
</evidence>
<evidence type="ECO:0000313" key="2">
    <source>
        <dbReference type="EMBL" id="TDP59009.1"/>
    </source>
</evidence>
<sequence length="182" mass="19490">MIKHMENSEKDAVFMVADLMAAAARTAPKGSGKDKVVTAIVSGADKDYLVKKTQELAVEYDEQFFNRDAGCLSRCHCALIIGVVSEPFGLDNCSMCGFKNCAEMTKAHANCAFNVTDLGVAVGSAVSVASAHHIDNRVMYSIGRAAIKAGVFKTDVRVCYGIPLSVSSKSIFFDREPGAVLR</sequence>